<accession>A0A9X3ZFJ7</accession>
<dbReference type="InterPro" id="IPR057326">
    <property type="entry name" value="KR_dom"/>
</dbReference>
<evidence type="ECO:0000256" key="3">
    <source>
        <dbReference type="ARBA" id="ARBA00023027"/>
    </source>
</evidence>
<comment type="similarity">
    <text evidence="1">Belongs to the short-chain dehydrogenases/reductases (SDR) family.</text>
</comment>
<comment type="caution">
    <text evidence="5">The sequence shown here is derived from an EMBL/GenBank/DDBJ whole genome shotgun (WGS) entry which is preliminary data.</text>
</comment>
<evidence type="ECO:0000256" key="2">
    <source>
        <dbReference type="ARBA" id="ARBA00023002"/>
    </source>
</evidence>
<dbReference type="SMART" id="SM00822">
    <property type="entry name" value="PKS_KR"/>
    <property type="match status" value="1"/>
</dbReference>
<feature type="domain" description="Ketoreductase" evidence="4">
    <location>
        <begin position="6"/>
        <end position="180"/>
    </location>
</feature>
<dbReference type="PANTHER" id="PTHR24321">
    <property type="entry name" value="DEHYDROGENASES, SHORT CHAIN"/>
    <property type="match status" value="1"/>
</dbReference>
<organism evidence="5 6">
    <name type="scientific">Hoeflea prorocentri</name>
    <dbReference type="NCBI Taxonomy" id="1922333"/>
    <lineage>
        <taxon>Bacteria</taxon>
        <taxon>Pseudomonadati</taxon>
        <taxon>Pseudomonadota</taxon>
        <taxon>Alphaproteobacteria</taxon>
        <taxon>Hyphomicrobiales</taxon>
        <taxon>Rhizobiaceae</taxon>
        <taxon>Hoeflea</taxon>
    </lineage>
</organism>
<evidence type="ECO:0000313" key="5">
    <source>
        <dbReference type="EMBL" id="MDA5397567.1"/>
    </source>
</evidence>
<dbReference type="AlphaFoldDB" id="A0A9X3ZFJ7"/>
<dbReference type="PANTHER" id="PTHR24321:SF8">
    <property type="entry name" value="ESTRADIOL 17-BETA-DEHYDROGENASE 8-RELATED"/>
    <property type="match status" value="1"/>
</dbReference>
<dbReference type="SUPFAM" id="SSF51735">
    <property type="entry name" value="NAD(P)-binding Rossmann-fold domains"/>
    <property type="match status" value="1"/>
</dbReference>
<dbReference type="FunFam" id="3.40.50.720:FF:000084">
    <property type="entry name" value="Short-chain dehydrogenase reductase"/>
    <property type="match status" value="1"/>
</dbReference>
<dbReference type="GO" id="GO:0016491">
    <property type="term" value="F:oxidoreductase activity"/>
    <property type="evidence" value="ECO:0007669"/>
    <property type="project" value="UniProtKB-KW"/>
</dbReference>
<reference evidence="5" key="1">
    <citation type="submission" date="2022-11" db="EMBL/GenBank/DDBJ databases">
        <title>Draft genome sequence of Hoeflea poritis E7-10 and Hoeflea prorocentri PM5-8, separated from scleractinian coral Porites lutea and marine dinoflagellate.</title>
        <authorList>
            <person name="Zhang G."/>
            <person name="Wei Q."/>
            <person name="Cai L."/>
        </authorList>
    </citation>
    <scope>NUCLEOTIDE SEQUENCE</scope>
    <source>
        <strain evidence="5">PM5-8</strain>
    </source>
</reference>
<dbReference type="Pfam" id="PF13561">
    <property type="entry name" value="adh_short_C2"/>
    <property type="match status" value="1"/>
</dbReference>
<protein>
    <submittedName>
        <fullName evidence="5">SDR family oxidoreductase</fullName>
    </submittedName>
</protein>
<dbReference type="PRINTS" id="PR00080">
    <property type="entry name" value="SDRFAMILY"/>
</dbReference>
<dbReference type="InterPro" id="IPR002347">
    <property type="entry name" value="SDR_fam"/>
</dbReference>
<dbReference type="PRINTS" id="PR00081">
    <property type="entry name" value="GDHRDH"/>
</dbReference>
<dbReference type="PROSITE" id="PS00061">
    <property type="entry name" value="ADH_SHORT"/>
    <property type="match status" value="1"/>
</dbReference>
<dbReference type="InterPro" id="IPR020904">
    <property type="entry name" value="Sc_DH/Rdtase_CS"/>
</dbReference>
<keyword evidence="6" id="KW-1185">Reference proteome</keyword>
<dbReference type="Proteomes" id="UP001151234">
    <property type="component" value="Unassembled WGS sequence"/>
</dbReference>
<evidence type="ECO:0000256" key="1">
    <source>
        <dbReference type="ARBA" id="ARBA00006484"/>
    </source>
</evidence>
<dbReference type="InterPro" id="IPR036291">
    <property type="entry name" value="NAD(P)-bd_dom_sf"/>
</dbReference>
<keyword evidence="3" id="KW-0520">NAD</keyword>
<sequence length="242" mass="25411">MTLAGRHILVTGAARGLGEVVARHLADAGARLTLADILEEEGRAVADSIAAGFHPVDLRDPDSIRSLAASIDEPLHGLFNNAAIATGIGGIPFDEVDIDTWDRVMEVNVRGTWLMTRAVTPSLRQCGSGRIVNVASDTALWGAPNLMSYVASKGAVMSMTRALARELGPDGIGVTAIAPGILTTESTEYVPKERHALYGQGRAVPGEQSPEDVAGTVAFLLSEDALTLTGQVLPVNRGFVFT</sequence>
<evidence type="ECO:0000313" key="6">
    <source>
        <dbReference type="Proteomes" id="UP001151234"/>
    </source>
</evidence>
<name>A0A9X3ZFJ7_9HYPH</name>
<dbReference type="EMBL" id="JAPJZI010000001">
    <property type="protein sequence ID" value="MDA5397567.1"/>
    <property type="molecule type" value="Genomic_DNA"/>
</dbReference>
<dbReference type="Gene3D" id="3.40.50.720">
    <property type="entry name" value="NAD(P)-binding Rossmann-like Domain"/>
    <property type="match status" value="1"/>
</dbReference>
<proteinExistence type="inferred from homology"/>
<gene>
    <name evidence="5" type="ORF">OQ273_03175</name>
</gene>
<dbReference type="RefSeq" id="WP_267989026.1">
    <property type="nucleotide sequence ID" value="NZ_JAPJZI010000001.1"/>
</dbReference>
<keyword evidence="2" id="KW-0560">Oxidoreductase</keyword>
<evidence type="ECO:0000259" key="4">
    <source>
        <dbReference type="SMART" id="SM00822"/>
    </source>
</evidence>
<dbReference type="CDD" id="cd05233">
    <property type="entry name" value="SDR_c"/>
    <property type="match status" value="1"/>
</dbReference>